<reference evidence="2" key="1">
    <citation type="submission" date="2016-10" db="EMBL/GenBank/DDBJ databases">
        <authorList>
            <person name="Varghese N."/>
            <person name="Submissions S."/>
        </authorList>
    </citation>
    <scope>NUCLEOTIDE SEQUENCE [LARGE SCALE GENOMIC DNA]</scope>
    <source>
        <strain evidence="2">DSM 40318</strain>
    </source>
</reference>
<name>A0A1H4Z8I2_STRMJ</name>
<dbReference type="InterPro" id="IPR036514">
    <property type="entry name" value="SGNH_hydro_sf"/>
</dbReference>
<dbReference type="Gene3D" id="3.40.50.1110">
    <property type="entry name" value="SGNH hydrolase"/>
    <property type="match status" value="1"/>
</dbReference>
<evidence type="ECO:0000313" key="2">
    <source>
        <dbReference type="Proteomes" id="UP000198609"/>
    </source>
</evidence>
<protein>
    <recommendedName>
        <fullName evidence="3">GDSL-like Lipase/Acylhydrolase family protein</fullName>
    </recommendedName>
</protein>
<organism evidence="1 2">
    <name type="scientific">Streptomyces melanosporofaciens</name>
    <dbReference type="NCBI Taxonomy" id="67327"/>
    <lineage>
        <taxon>Bacteria</taxon>
        <taxon>Bacillati</taxon>
        <taxon>Actinomycetota</taxon>
        <taxon>Actinomycetes</taxon>
        <taxon>Kitasatosporales</taxon>
        <taxon>Streptomycetaceae</taxon>
        <taxon>Streptomyces</taxon>
        <taxon>Streptomyces violaceusniger group</taxon>
    </lineage>
</organism>
<dbReference type="RefSeq" id="WP_093468051.1">
    <property type="nucleotide sequence ID" value="NZ_FNST01000002.1"/>
</dbReference>
<proteinExistence type="predicted"/>
<keyword evidence="2" id="KW-1185">Reference proteome</keyword>
<evidence type="ECO:0000313" key="1">
    <source>
        <dbReference type="EMBL" id="SED26469.1"/>
    </source>
</evidence>
<sequence length="180" mass="19519">MTLPGYGKSIGALADQAESLDNIDPDNGEATGGEAGRLDERAPKWLHEQIRPRITATLKTIHDKAPNAKIVLMGCPRLLEDNGSRVLGMEGVEGKWVNSVADILADEMKGAVDGNCGVLRAVRRTHGLWKAWNAACPERCSPSRERQSRLWRYSYATLSSAPAMPPRGPRKAQIPTAAHG</sequence>
<dbReference type="Proteomes" id="UP000198609">
    <property type="component" value="Unassembled WGS sequence"/>
</dbReference>
<evidence type="ECO:0008006" key="3">
    <source>
        <dbReference type="Google" id="ProtNLM"/>
    </source>
</evidence>
<gene>
    <name evidence="1" type="ORF">SAMN04490356_7701</name>
</gene>
<dbReference type="SUPFAM" id="SSF52266">
    <property type="entry name" value="SGNH hydrolase"/>
    <property type="match status" value="1"/>
</dbReference>
<dbReference type="AlphaFoldDB" id="A0A1H4Z8I2"/>
<accession>A0A1H4Z8I2</accession>
<dbReference type="EMBL" id="FNST01000002">
    <property type="protein sequence ID" value="SED26469.1"/>
    <property type="molecule type" value="Genomic_DNA"/>
</dbReference>